<dbReference type="Proteomes" id="UP000626109">
    <property type="component" value="Unassembled WGS sequence"/>
</dbReference>
<evidence type="ECO:0000313" key="3">
    <source>
        <dbReference type="Proteomes" id="UP000626109"/>
    </source>
</evidence>
<evidence type="ECO:0000256" key="1">
    <source>
        <dbReference type="SAM" id="MobiDB-lite"/>
    </source>
</evidence>
<sequence length="861" mass="95219">MFRRKHSLAFTGGAECEHASTRTILGIIIPPPYVYNILIEEPADRHPVGIRAGKAGPSDSSKVRAPCHELRAHVTWQMDGSCSEREQAFSQAASSVMIHTKFLRLRAACGEMLPEVGLDTLCSPPELGGQIDAEDWLDALGSLPELGQIVVEEFIVVLRFRNGKACRILFGNRHSAFTFHTSAQKVWAIYNSSRSPSAIPSGRATASCSQDPAAVPVPSPRRQDEFLSFCGDHLDLAAANLLRASPVRIRCQPAVSESRATRSGRSDALPVRCRLARRKVSARHLQRYSCHPAPLRVLSRYERAGQAWSWPELQRHICHVGAWVALLPADQAAGSTTEAGQLSPALLLAKLLRRLAAATCDCQEQANSSWLSGVMSLVTCRVRSVCDGRASPSCAHWAEMEQSMQRWAELQLSWRDAHWIVQQNRAERTLGWRLLHRAFARWNNESATLGQQAYVDGLESKFNAGVAAQDERKLRTVLRRVVAALAKPRGKAECWGSEQAMGEDATHRLETGLQARLRELALACLAQLDLSDERLGPILVHLGQLIASFEERAIAGPRELSFVKYRCAQCASCPHGKCKKHCSKCIGCLHGHLKHNCVQCNGCPHGHLKPSCAKCMPCPHGRLRRLCLQCSACAHGKVKRSCGQCSGCEHGKLKFNCVAHYHYHNHNFRNFKLRNPLHMESENGLARSQDAHGVKGRSWYHREAPPTTTNEAVGNGYGTSSSSRSSCEVPEADDRQKQGDGWWWTAGDRVHQSHVEGKAASYYSASSRPSMRRGASESEAGRDSSRAPGPPRTSATQIQGEPPNYYLFSSAAMPDPQDPLAALPPFSQDGGSEEEFQQYWDWHLKIRHLPDGWVERVAHPQ</sequence>
<reference evidence="2" key="1">
    <citation type="submission" date="2021-02" db="EMBL/GenBank/DDBJ databases">
        <authorList>
            <person name="Dougan E. K."/>
            <person name="Rhodes N."/>
            <person name="Thang M."/>
            <person name="Chan C."/>
        </authorList>
    </citation>
    <scope>NUCLEOTIDE SEQUENCE</scope>
</reference>
<dbReference type="AlphaFoldDB" id="A0A813IEF7"/>
<feature type="compositionally biased region" description="Low complexity" evidence="1">
    <location>
        <begin position="811"/>
        <end position="825"/>
    </location>
</feature>
<comment type="caution">
    <text evidence="2">The sequence shown here is derived from an EMBL/GenBank/DDBJ whole genome shotgun (WGS) entry which is preliminary data.</text>
</comment>
<organism evidence="2 3">
    <name type="scientific">Polarella glacialis</name>
    <name type="common">Dinoflagellate</name>
    <dbReference type="NCBI Taxonomy" id="89957"/>
    <lineage>
        <taxon>Eukaryota</taxon>
        <taxon>Sar</taxon>
        <taxon>Alveolata</taxon>
        <taxon>Dinophyceae</taxon>
        <taxon>Suessiales</taxon>
        <taxon>Suessiaceae</taxon>
        <taxon>Polarella</taxon>
    </lineage>
</organism>
<protein>
    <submittedName>
        <fullName evidence="2">Uncharacterized protein</fullName>
    </submittedName>
</protein>
<dbReference type="EMBL" id="CAJNNW010007084">
    <property type="protein sequence ID" value="CAE8648894.1"/>
    <property type="molecule type" value="Genomic_DNA"/>
</dbReference>
<accession>A0A813IEF7</accession>
<feature type="compositionally biased region" description="Basic and acidic residues" evidence="1">
    <location>
        <begin position="774"/>
        <end position="785"/>
    </location>
</feature>
<name>A0A813IEF7_POLGL</name>
<feature type="non-terminal residue" evidence="2">
    <location>
        <position position="1"/>
    </location>
</feature>
<gene>
    <name evidence="2" type="ORF">PGLA2088_LOCUS6967</name>
</gene>
<proteinExistence type="predicted"/>
<feature type="region of interest" description="Disordered" evidence="1">
    <location>
        <begin position="760"/>
        <end position="834"/>
    </location>
</feature>
<evidence type="ECO:0000313" key="2">
    <source>
        <dbReference type="EMBL" id="CAE8648894.1"/>
    </source>
</evidence>
<feature type="region of interest" description="Disordered" evidence="1">
    <location>
        <begin position="684"/>
        <end position="740"/>
    </location>
</feature>